<evidence type="ECO:0000313" key="2">
    <source>
        <dbReference type="EMBL" id="VDP73640.1"/>
    </source>
</evidence>
<evidence type="ECO:0000256" key="1">
    <source>
        <dbReference type="SAM" id="MobiDB-lite"/>
    </source>
</evidence>
<dbReference type="EMBL" id="UZAN01041639">
    <property type="protein sequence ID" value="VDP73640.1"/>
    <property type="molecule type" value="Genomic_DNA"/>
</dbReference>
<gene>
    <name evidence="2" type="ORF">ECPE_LOCUS4788</name>
</gene>
<dbReference type="AlphaFoldDB" id="A0A183ACV3"/>
<evidence type="ECO:0000313" key="4">
    <source>
        <dbReference type="WBParaSite" id="ECPE_0000480001-mRNA-1"/>
    </source>
</evidence>
<keyword evidence="3" id="KW-1185">Reference proteome</keyword>
<sequence>MCVQVPSDQTALTVENRSIRIGQGTRSLTEHIMEALQQSTPQIGIPDSFSSMVPPTLPNTSQRLRYSPPIMSFPNYGTSVSRSNSPSPVSFAGNNDISTSSSPSPSQHGTRKSSLPESPILGPVSSSERSAENGAMGFLKSVVLHSTAALNNFDLMPLGSLDQMKYDAVKKDSNIISPSVEEVRIHEAQNPVTTKVWDDEKLRALIKPKSVPKVVSEVTAYNLR</sequence>
<dbReference type="OrthoDB" id="10561660at2759"/>
<protein>
    <submittedName>
        <fullName evidence="4">Pecanex-like protein</fullName>
    </submittedName>
</protein>
<evidence type="ECO:0000313" key="3">
    <source>
        <dbReference type="Proteomes" id="UP000272942"/>
    </source>
</evidence>
<feature type="compositionally biased region" description="Low complexity" evidence="1">
    <location>
        <begin position="79"/>
        <end position="90"/>
    </location>
</feature>
<dbReference type="Proteomes" id="UP000272942">
    <property type="component" value="Unassembled WGS sequence"/>
</dbReference>
<feature type="region of interest" description="Disordered" evidence="1">
    <location>
        <begin position="77"/>
        <end position="129"/>
    </location>
</feature>
<name>A0A183ACV3_9TREM</name>
<reference evidence="4" key="1">
    <citation type="submission" date="2016-06" db="UniProtKB">
        <authorList>
            <consortium name="WormBaseParasite"/>
        </authorList>
    </citation>
    <scope>IDENTIFICATION</scope>
</reference>
<reference evidence="2 3" key="2">
    <citation type="submission" date="2018-11" db="EMBL/GenBank/DDBJ databases">
        <authorList>
            <consortium name="Pathogen Informatics"/>
        </authorList>
    </citation>
    <scope>NUCLEOTIDE SEQUENCE [LARGE SCALE GENOMIC DNA]</scope>
    <source>
        <strain evidence="2 3">Egypt</strain>
    </source>
</reference>
<organism evidence="4">
    <name type="scientific">Echinostoma caproni</name>
    <dbReference type="NCBI Taxonomy" id="27848"/>
    <lineage>
        <taxon>Eukaryota</taxon>
        <taxon>Metazoa</taxon>
        <taxon>Spiralia</taxon>
        <taxon>Lophotrochozoa</taxon>
        <taxon>Platyhelminthes</taxon>
        <taxon>Trematoda</taxon>
        <taxon>Digenea</taxon>
        <taxon>Plagiorchiida</taxon>
        <taxon>Echinostomata</taxon>
        <taxon>Echinostomatoidea</taxon>
        <taxon>Echinostomatidae</taxon>
        <taxon>Echinostoma</taxon>
    </lineage>
</organism>
<accession>A0A183ACV3</accession>
<proteinExistence type="predicted"/>
<dbReference type="WBParaSite" id="ECPE_0000480001-mRNA-1">
    <property type="protein sequence ID" value="ECPE_0000480001-mRNA-1"/>
    <property type="gene ID" value="ECPE_0000480001"/>
</dbReference>